<dbReference type="KEGG" id="bic:LMTR13_08645"/>
<protein>
    <recommendedName>
        <fullName evidence="4">J domain-containing protein</fullName>
    </recommendedName>
</protein>
<name>A0A1B1UBU3_9BRAD</name>
<evidence type="ECO:0000256" key="1">
    <source>
        <dbReference type="SAM" id="Coils"/>
    </source>
</evidence>
<keyword evidence="1" id="KW-0175">Coiled coil</keyword>
<dbReference type="Proteomes" id="UP000092839">
    <property type="component" value="Chromosome"/>
</dbReference>
<proteinExistence type="predicted"/>
<feature type="coiled-coil region" evidence="1">
    <location>
        <begin position="37"/>
        <end position="71"/>
    </location>
</feature>
<keyword evidence="3" id="KW-1185">Reference proteome</keyword>
<sequence length="160" mass="18793">MGFSNTERQQRFREKLTKELTEKLATLEAGLKSDAYLIEARQELAEARQEIERLRRDNRRLTAELKGWFIKLGEEIDRLRRRDFDLCERIDLLKARKGIISIAAFKKIRSCLHPDRVQDDDLKKRFEEAFNIFSELEMYAVDPKQIADKGSATHQASHTV</sequence>
<accession>A0A1B1UBU3</accession>
<organism evidence="2 3">
    <name type="scientific">Bradyrhizobium icense</name>
    <dbReference type="NCBI Taxonomy" id="1274631"/>
    <lineage>
        <taxon>Bacteria</taxon>
        <taxon>Pseudomonadati</taxon>
        <taxon>Pseudomonadota</taxon>
        <taxon>Alphaproteobacteria</taxon>
        <taxon>Hyphomicrobiales</taxon>
        <taxon>Nitrobacteraceae</taxon>
        <taxon>Bradyrhizobium</taxon>
    </lineage>
</organism>
<dbReference type="EMBL" id="CP016428">
    <property type="protein sequence ID" value="ANW00229.1"/>
    <property type="molecule type" value="Genomic_DNA"/>
</dbReference>
<dbReference type="AlphaFoldDB" id="A0A1B1UBU3"/>
<evidence type="ECO:0008006" key="4">
    <source>
        <dbReference type="Google" id="ProtNLM"/>
    </source>
</evidence>
<reference evidence="2 3" key="1">
    <citation type="submission" date="2016-07" db="EMBL/GenBank/DDBJ databases">
        <title>Complete genome sequence of Bradyrhizobium icense LMTR 13T, a potential inoculant strain isolated from lima bean (Phaseolus lunatus) in Peru.</title>
        <authorList>
            <person name="Ormeno-Orrillo E."/>
            <person name="Duran D."/>
            <person name="Rogel M.A."/>
            <person name="Rey L."/>
            <person name="Imperial J."/>
            <person name="Ruiz-Argueso T."/>
            <person name="Martinez-Romero E."/>
        </authorList>
    </citation>
    <scope>NUCLEOTIDE SEQUENCE [LARGE SCALE GENOMIC DNA]</scope>
    <source>
        <strain evidence="2 3">LMTR 13</strain>
    </source>
</reference>
<gene>
    <name evidence="2" type="ORF">LMTR13_08645</name>
</gene>
<evidence type="ECO:0000313" key="3">
    <source>
        <dbReference type="Proteomes" id="UP000092839"/>
    </source>
</evidence>
<evidence type="ECO:0000313" key="2">
    <source>
        <dbReference type="EMBL" id="ANW00229.1"/>
    </source>
</evidence>